<keyword evidence="2" id="KW-1185">Reference proteome</keyword>
<evidence type="ECO:0000313" key="2">
    <source>
        <dbReference type="Proteomes" id="UP000324222"/>
    </source>
</evidence>
<reference evidence="1 2" key="1">
    <citation type="submission" date="2019-05" db="EMBL/GenBank/DDBJ databases">
        <title>Another draft genome of Portunus trituberculatus and its Hox gene families provides insights of decapod evolution.</title>
        <authorList>
            <person name="Jeong J.-H."/>
            <person name="Song I."/>
            <person name="Kim S."/>
            <person name="Choi T."/>
            <person name="Kim D."/>
            <person name="Ryu S."/>
            <person name="Kim W."/>
        </authorList>
    </citation>
    <scope>NUCLEOTIDE SEQUENCE [LARGE SCALE GENOMIC DNA]</scope>
    <source>
        <tissue evidence="1">Muscle</tissue>
    </source>
</reference>
<comment type="caution">
    <text evidence="1">The sequence shown here is derived from an EMBL/GenBank/DDBJ whole genome shotgun (WGS) entry which is preliminary data.</text>
</comment>
<dbReference type="Proteomes" id="UP000324222">
    <property type="component" value="Unassembled WGS sequence"/>
</dbReference>
<protein>
    <submittedName>
        <fullName evidence="1">Uncharacterized protein</fullName>
    </submittedName>
</protein>
<dbReference type="EMBL" id="VSRR010005331">
    <property type="protein sequence ID" value="MPC42163.1"/>
    <property type="molecule type" value="Genomic_DNA"/>
</dbReference>
<evidence type="ECO:0000313" key="1">
    <source>
        <dbReference type="EMBL" id="MPC42163.1"/>
    </source>
</evidence>
<sequence>MLRHNKKVREIDRENIDLVLVIRSEGVRRRREATAKGASRQRAVKAAVGCERRQELEGPVASNKARAQPPGFIYLTINDGVLEDICGVIYSDGQWGRPKETRHGFIKTYLKIARRPQPHPYPSLSYLSSLALPFAASPVSPKRPCHDTDQ</sequence>
<name>A0A5B7FAM8_PORTR</name>
<organism evidence="1 2">
    <name type="scientific">Portunus trituberculatus</name>
    <name type="common">Swimming crab</name>
    <name type="synonym">Neptunus trituberculatus</name>
    <dbReference type="NCBI Taxonomy" id="210409"/>
    <lineage>
        <taxon>Eukaryota</taxon>
        <taxon>Metazoa</taxon>
        <taxon>Ecdysozoa</taxon>
        <taxon>Arthropoda</taxon>
        <taxon>Crustacea</taxon>
        <taxon>Multicrustacea</taxon>
        <taxon>Malacostraca</taxon>
        <taxon>Eumalacostraca</taxon>
        <taxon>Eucarida</taxon>
        <taxon>Decapoda</taxon>
        <taxon>Pleocyemata</taxon>
        <taxon>Brachyura</taxon>
        <taxon>Eubrachyura</taxon>
        <taxon>Portunoidea</taxon>
        <taxon>Portunidae</taxon>
        <taxon>Portuninae</taxon>
        <taxon>Portunus</taxon>
    </lineage>
</organism>
<dbReference type="AlphaFoldDB" id="A0A5B7FAM8"/>
<proteinExistence type="predicted"/>
<gene>
    <name evidence="1" type="ORF">E2C01_035777</name>
</gene>
<accession>A0A5B7FAM8</accession>